<protein>
    <recommendedName>
        <fullName evidence="2">Mitochondrial fission process protein 1</fullName>
    </recommendedName>
    <alternativeName>
        <fullName evidence="3">Mitochondrial 18 kDa protein</fullName>
    </alternativeName>
</protein>
<dbReference type="InterPro" id="IPR019560">
    <property type="entry name" value="Mitochondrial_18_kDa_protein"/>
</dbReference>
<organism evidence="5 6">
    <name type="scientific">Polytolypa hystricis (strain UAMH7299)</name>
    <dbReference type="NCBI Taxonomy" id="1447883"/>
    <lineage>
        <taxon>Eukaryota</taxon>
        <taxon>Fungi</taxon>
        <taxon>Dikarya</taxon>
        <taxon>Ascomycota</taxon>
        <taxon>Pezizomycotina</taxon>
        <taxon>Eurotiomycetes</taxon>
        <taxon>Eurotiomycetidae</taxon>
        <taxon>Onygenales</taxon>
        <taxon>Onygenales incertae sedis</taxon>
        <taxon>Polytolypa</taxon>
    </lineage>
</organism>
<reference evidence="5 6" key="1">
    <citation type="submission" date="2017-10" db="EMBL/GenBank/DDBJ databases">
        <title>Comparative genomics in systemic dimorphic fungi from Ajellomycetaceae.</title>
        <authorList>
            <person name="Munoz J.F."/>
            <person name="Mcewen J.G."/>
            <person name="Clay O.K."/>
            <person name="Cuomo C.A."/>
        </authorList>
    </citation>
    <scope>NUCLEOTIDE SEQUENCE [LARGE SCALE GENOMIC DNA]</scope>
    <source>
        <strain evidence="5 6">UAMH7299</strain>
    </source>
</reference>
<feature type="compositionally biased region" description="Basic and acidic residues" evidence="4">
    <location>
        <begin position="1"/>
        <end position="12"/>
    </location>
</feature>
<dbReference type="OrthoDB" id="424969at2759"/>
<evidence type="ECO:0000256" key="4">
    <source>
        <dbReference type="SAM" id="MobiDB-lite"/>
    </source>
</evidence>
<proteinExistence type="inferred from homology"/>
<evidence type="ECO:0000256" key="2">
    <source>
        <dbReference type="ARBA" id="ARBA00017835"/>
    </source>
</evidence>
<gene>
    <name evidence="5" type="ORF">AJ80_05687</name>
</gene>
<dbReference type="PANTHER" id="PTHR11001">
    <property type="entry name" value="MITOCHONDRIAL FISSION PROCESS PROTEIN 1"/>
    <property type="match status" value="1"/>
</dbReference>
<evidence type="ECO:0000256" key="3">
    <source>
        <dbReference type="ARBA" id="ARBA00029631"/>
    </source>
</evidence>
<evidence type="ECO:0000313" key="5">
    <source>
        <dbReference type="EMBL" id="PGH15062.1"/>
    </source>
</evidence>
<name>A0A2B7Y2H4_POLH7</name>
<evidence type="ECO:0000256" key="1">
    <source>
        <dbReference type="ARBA" id="ARBA00009224"/>
    </source>
</evidence>
<accession>A0A2B7Y2H4</accession>
<dbReference type="PANTHER" id="PTHR11001:SF2">
    <property type="entry name" value="MITOCHONDRIAL FISSION PROCESS PROTEIN 1"/>
    <property type="match status" value="1"/>
</dbReference>
<feature type="region of interest" description="Disordered" evidence="4">
    <location>
        <begin position="1"/>
        <end position="24"/>
    </location>
</feature>
<dbReference type="Proteomes" id="UP000224634">
    <property type="component" value="Unassembled WGS sequence"/>
</dbReference>
<evidence type="ECO:0000313" key="6">
    <source>
        <dbReference type="Proteomes" id="UP000224634"/>
    </source>
</evidence>
<feature type="compositionally biased region" description="Polar residues" evidence="4">
    <location>
        <begin position="13"/>
        <end position="24"/>
    </location>
</feature>
<dbReference type="GO" id="GO:0005739">
    <property type="term" value="C:mitochondrion"/>
    <property type="evidence" value="ECO:0007669"/>
    <property type="project" value="TreeGrafter"/>
</dbReference>
<dbReference type="EMBL" id="PDNA01000086">
    <property type="protein sequence ID" value="PGH15062.1"/>
    <property type="molecule type" value="Genomic_DNA"/>
</dbReference>
<dbReference type="GO" id="GO:0000266">
    <property type="term" value="P:mitochondrial fission"/>
    <property type="evidence" value="ECO:0007669"/>
    <property type="project" value="TreeGrafter"/>
</dbReference>
<comment type="similarity">
    <text evidence="1">Belongs to the MTFP1 family.</text>
</comment>
<sequence length="319" mass="36272">MLWNSKDDESHSKQLPSAEASQALQKHKLPPELQTLVDHEEDFLDQLYDGYSPDSVDTSYRYAAYATRIRTLLLSARRYIAYTSEIGESFRPVAHPWLVRSAYGISWAYILTDVANEGYKAYLRNRNILAPASDAYRNATHVTPVEPQLDAVARQKLQQLSTLDSTISEQHPVPWPDPDADTLVPWSTRRIPLSEDYRSIMAERGVFQAIASMGLPAFTIHSLVKYSGRAMKNVKSTVIRTWGPIGLALSVVPFLPYIFDAPVEHAVHWSFERFFLAVGGPDAIAHRETDATKTSKTFDILEEAQHRRKERQEKKEKKE</sequence>
<keyword evidence="6" id="KW-1185">Reference proteome</keyword>
<dbReference type="AlphaFoldDB" id="A0A2B7Y2H4"/>
<dbReference type="Pfam" id="PF10558">
    <property type="entry name" value="MTP18"/>
    <property type="match status" value="1"/>
</dbReference>
<comment type="caution">
    <text evidence="5">The sequence shown here is derived from an EMBL/GenBank/DDBJ whole genome shotgun (WGS) entry which is preliminary data.</text>
</comment>